<name>A0A858QB12_9GAMM</name>
<accession>A0A858QB12</accession>
<dbReference type="SUPFAM" id="SSF46689">
    <property type="entry name" value="Homeodomain-like"/>
    <property type="match status" value="1"/>
</dbReference>
<evidence type="ECO:0000313" key="2">
    <source>
        <dbReference type="EMBL" id="QJD31013.1"/>
    </source>
</evidence>
<feature type="region of interest" description="Disordered" evidence="1">
    <location>
        <begin position="63"/>
        <end position="85"/>
    </location>
</feature>
<evidence type="ECO:0000313" key="3">
    <source>
        <dbReference type="Proteomes" id="UP000503004"/>
    </source>
</evidence>
<evidence type="ECO:0000256" key="1">
    <source>
        <dbReference type="SAM" id="MobiDB-lite"/>
    </source>
</evidence>
<gene>
    <name evidence="2" type="ORF">GNH96_14365</name>
</gene>
<reference evidence="3" key="1">
    <citation type="submission" date="2019-12" db="EMBL/GenBank/DDBJ databases">
        <authorList>
            <person name="Awala S.I."/>
            <person name="Rhee S.K."/>
        </authorList>
    </citation>
    <scope>NUCLEOTIDE SEQUENCE [LARGE SCALE GENOMIC DNA]</scope>
    <source>
        <strain evidence="3">IM1</strain>
    </source>
</reference>
<sequence>MGGLRYSRIGSSRAVGDKQTLRARIVLMTAAGRSTREIMETLKVSNPTLSLWRRRYRACGIEGWKKGNTRPSRVPPLPDMGKSNPRIAGTFIQVADENPKKVPAESDDGKKYTVETIKEHIKAAWR</sequence>
<organism evidence="2 3">
    <name type="scientific">Methylococcus geothermalis</name>
    <dbReference type="NCBI Taxonomy" id="2681310"/>
    <lineage>
        <taxon>Bacteria</taxon>
        <taxon>Pseudomonadati</taxon>
        <taxon>Pseudomonadota</taxon>
        <taxon>Gammaproteobacteria</taxon>
        <taxon>Methylococcales</taxon>
        <taxon>Methylococcaceae</taxon>
        <taxon>Methylococcus</taxon>
    </lineage>
</organism>
<dbReference type="KEGG" id="metu:GNH96_14365"/>
<dbReference type="Pfam" id="PF13384">
    <property type="entry name" value="HTH_23"/>
    <property type="match status" value="1"/>
</dbReference>
<keyword evidence="3" id="KW-1185">Reference proteome</keyword>
<dbReference type="EMBL" id="CP046565">
    <property type="protein sequence ID" value="QJD31013.1"/>
    <property type="molecule type" value="Genomic_DNA"/>
</dbReference>
<proteinExistence type="predicted"/>
<dbReference type="Proteomes" id="UP000503004">
    <property type="component" value="Chromosome"/>
</dbReference>
<protein>
    <submittedName>
        <fullName evidence="2">Helix-turn-helix domain-containing protein</fullName>
    </submittedName>
</protein>
<dbReference type="AlphaFoldDB" id="A0A858QB12"/>
<dbReference type="InterPro" id="IPR009057">
    <property type="entry name" value="Homeodomain-like_sf"/>
</dbReference>